<dbReference type="UniPathway" id="UPA00241">
    <property type="reaction ID" value="UER00356"/>
</dbReference>
<dbReference type="HAMAP" id="MF_00376">
    <property type="entry name" value="Dephospho_CoA_kinase"/>
    <property type="match status" value="1"/>
</dbReference>
<dbReference type="FunFam" id="3.40.50.300:FF:000991">
    <property type="entry name" value="Dephospho-CoA kinase"/>
    <property type="match status" value="1"/>
</dbReference>
<evidence type="ECO:0000256" key="1">
    <source>
        <dbReference type="ARBA" id="ARBA00009018"/>
    </source>
</evidence>
<dbReference type="eggNOG" id="COG0237">
    <property type="taxonomic scope" value="Bacteria"/>
</dbReference>
<dbReference type="GO" id="GO:0004140">
    <property type="term" value="F:dephospho-CoA kinase activity"/>
    <property type="evidence" value="ECO:0007669"/>
    <property type="project" value="UniProtKB-UniRule"/>
</dbReference>
<comment type="similarity">
    <text evidence="1 8">Belongs to the CoaE family.</text>
</comment>
<comment type="function">
    <text evidence="8">Catalyzes the phosphorylation of the 3'-hydroxyl group of dephosphocoenzyme A to form coenzyme A.</text>
</comment>
<evidence type="ECO:0000256" key="8">
    <source>
        <dbReference type="HAMAP-Rule" id="MF_00376"/>
    </source>
</evidence>
<protein>
    <recommendedName>
        <fullName evidence="8 9">Dephospho-CoA kinase</fullName>
        <ecNumber evidence="8 9">2.7.1.24</ecNumber>
    </recommendedName>
    <alternativeName>
        <fullName evidence="8">Dephosphocoenzyme A kinase</fullName>
    </alternativeName>
</protein>
<dbReference type="Gene3D" id="3.40.50.300">
    <property type="entry name" value="P-loop containing nucleotide triphosphate hydrolases"/>
    <property type="match status" value="1"/>
</dbReference>
<dbReference type="STRING" id="82374.NZ47_10055"/>
<keyword evidence="11" id="KW-1185">Reference proteome</keyword>
<comment type="subcellular location">
    <subcellularLocation>
        <location evidence="8">Cytoplasm</location>
    </subcellularLocation>
</comment>
<evidence type="ECO:0000256" key="7">
    <source>
        <dbReference type="ARBA" id="ARBA00022993"/>
    </source>
</evidence>
<evidence type="ECO:0000256" key="6">
    <source>
        <dbReference type="ARBA" id="ARBA00022840"/>
    </source>
</evidence>
<dbReference type="AlphaFoldDB" id="A0A0B2JXT7"/>
<keyword evidence="2 8" id="KW-0963">Cytoplasm</keyword>
<sequence length="200" mass="23160">MKIIGLTGGIASGKSTVTKYLRQQGYTVVDCDKIAWELAEPDCSIWQVYFARYGSKVINPDRSLNRQAVADIVFRDKKELDAINSLVHPLIKDEMMSQVKAAGDEGEKVIFLDVPLLFETSYDKLVDEKWLVYVSRDTQLRRLMSRNDFNHDEAVRRIDSQMSLEEKKKLSDVIINNNADRKRLRRQLDEKLEHLRIEGE</sequence>
<dbReference type="GO" id="GO:0005524">
    <property type="term" value="F:ATP binding"/>
    <property type="evidence" value="ECO:0007669"/>
    <property type="project" value="UniProtKB-UniRule"/>
</dbReference>
<organism evidence="10 11">
    <name type="scientific">Anaerovibrio lipolyticus</name>
    <dbReference type="NCBI Taxonomy" id="82374"/>
    <lineage>
        <taxon>Bacteria</taxon>
        <taxon>Bacillati</taxon>
        <taxon>Bacillota</taxon>
        <taxon>Negativicutes</taxon>
        <taxon>Selenomonadales</taxon>
        <taxon>Selenomonadaceae</taxon>
        <taxon>Anaerovibrio</taxon>
    </lineage>
</organism>
<dbReference type="GO" id="GO:0015937">
    <property type="term" value="P:coenzyme A biosynthetic process"/>
    <property type="evidence" value="ECO:0007669"/>
    <property type="project" value="UniProtKB-UniRule"/>
</dbReference>
<comment type="caution">
    <text evidence="10">The sequence shown here is derived from an EMBL/GenBank/DDBJ whole genome shotgun (WGS) entry which is preliminary data.</text>
</comment>
<evidence type="ECO:0000313" key="10">
    <source>
        <dbReference type="EMBL" id="KHM51523.1"/>
    </source>
</evidence>
<keyword evidence="5 8" id="KW-0418">Kinase</keyword>
<proteinExistence type="inferred from homology"/>
<dbReference type="CDD" id="cd02022">
    <property type="entry name" value="DPCK"/>
    <property type="match status" value="1"/>
</dbReference>
<dbReference type="Proteomes" id="UP000030993">
    <property type="component" value="Unassembled WGS sequence"/>
</dbReference>
<keyword evidence="7 8" id="KW-0173">Coenzyme A biosynthesis</keyword>
<gene>
    <name evidence="8" type="primary">coaE</name>
    <name evidence="10" type="ORF">NZ47_10055</name>
</gene>
<dbReference type="EMBL" id="JSCE01000189">
    <property type="protein sequence ID" value="KHM51523.1"/>
    <property type="molecule type" value="Genomic_DNA"/>
</dbReference>
<name>A0A0B2JXT7_9FIRM</name>
<dbReference type="RefSeq" id="WP_039210082.1">
    <property type="nucleotide sequence ID" value="NZ_CAMKSO010000218.1"/>
</dbReference>
<keyword evidence="3 8" id="KW-0808">Transferase</keyword>
<dbReference type="PANTHER" id="PTHR10695">
    <property type="entry name" value="DEPHOSPHO-COA KINASE-RELATED"/>
    <property type="match status" value="1"/>
</dbReference>
<evidence type="ECO:0000256" key="2">
    <source>
        <dbReference type="ARBA" id="ARBA00022490"/>
    </source>
</evidence>
<dbReference type="NCBIfam" id="TIGR00152">
    <property type="entry name" value="dephospho-CoA kinase"/>
    <property type="match status" value="1"/>
</dbReference>
<dbReference type="EC" id="2.7.1.24" evidence="8 9"/>
<evidence type="ECO:0000256" key="3">
    <source>
        <dbReference type="ARBA" id="ARBA00022679"/>
    </source>
</evidence>
<dbReference type="PANTHER" id="PTHR10695:SF46">
    <property type="entry name" value="BIFUNCTIONAL COENZYME A SYNTHASE-RELATED"/>
    <property type="match status" value="1"/>
</dbReference>
<evidence type="ECO:0000256" key="4">
    <source>
        <dbReference type="ARBA" id="ARBA00022741"/>
    </source>
</evidence>
<keyword evidence="6 8" id="KW-0067">ATP-binding</keyword>
<feature type="binding site" evidence="8">
    <location>
        <begin position="11"/>
        <end position="16"/>
    </location>
    <ligand>
        <name>ATP</name>
        <dbReference type="ChEBI" id="CHEBI:30616"/>
    </ligand>
</feature>
<evidence type="ECO:0000256" key="5">
    <source>
        <dbReference type="ARBA" id="ARBA00022777"/>
    </source>
</evidence>
<dbReference type="Pfam" id="PF01121">
    <property type="entry name" value="CoaE"/>
    <property type="match status" value="1"/>
</dbReference>
<dbReference type="InterPro" id="IPR001977">
    <property type="entry name" value="Depp_CoAkinase"/>
</dbReference>
<dbReference type="SUPFAM" id="SSF52540">
    <property type="entry name" value="P-loop containing nucleoside triphosphate hydrolases"/>
    <property type="match status" value="1"/>
</dbReference>
<evidence type="ECO:0000256" key="9">
    <source>
        <dbReference type="NCBIfam" id="TIGR00152"/>
    </source>
</evidence>
<keyword evidence="4 8" id="KW-0547">Nucleotide-binding</keyword>
<evidence type="ECO:0000313" key="11">
    <source>
        <dbReference type="Proteomes" id="UP000030993"/>
    </source>
</evidence>
<comment type="catalytic activity">
    <reaction evidence="8">
        <text>3'-dephospho-CoA + ATP = ADP + CoA + H(+)</text>
        <dbReference type="Rhea" id="RHEA:18245"/>
        <dbReference type="ChEBI" id="CHEBI:15378"/>
        <dbReference type="ChEBI" id="CHEBI:30616"/>
        <dbReference type="ChEBI" id="CHEBI:57287"/>
        <dbReference type="ChEBI" id="CHEBI:57328"/>
        <dbReference type="ChEBI" id="CHEBI:456216"/>
        <dbReference type="EC" id="2.7.1.24"/>
    </reaction>
</comment>
<reference evidence="10 11" key="1">
    <citation type="journal article" date="2013" name="PLoS ONE">
        <title>Identification and characterization of three novel lipases belonging to families II and V from Anaerovibrio lipolyticus 5ST.</title>
        <authorList>
            <person name="Prive F."/>
            <person name="Kaderbhai N.N."/>
            <person name="Girdwood S."/>
            <person name="Worgan H.J."/>
            <person name="Pinloche E."/>
            <person name="Scollan N.D."/>
            <person name="Huws S.A."/>
            <person name="Newbold C.J."/>
        </authorList>
    </citation>
    <scope>NUCLEOTIDE SEQUENCE [LARGE SCALE GENOMIC DNA]</scope>
    <source>
        <strain evidence="10 11">5S</strain>
    </source>
</reference>
<dbReference type="GO" id="GO:0005737">
    <property type="term" value="C:cytoplasm"/>
    <property type="evidence" value="ECO:0007669"/>
    <property type="project" value="UniProtKB-SubCell"/>
</dbReference>
<dbReference type="InterPro" id="IPR027417">
    <property type="entry name" value="P-loop_NTPase"/>
</dbReference>
<dbReference type="PROSITE" id="PS51219">
    <property type="entry name" value="DPCK"/>
    <property type="match status" value="1"/>
</dbReference>
<accession>A0A0B2JXT7</accession>
<comment type="pathway">
    <text evidence="8">Cofactor biosynthesis; coenzyme A biosynthesis; CoA from (R)-pantothenate: step 5/5.</text>
</comment>